<dbReference type="Gene3D" id="3.40.50.1000">
    <property type="entry name" value="HAD superfamily/HAD-like"/>
    <property type="match status" value="1"/>
</dbReference>
<dbReference type="GO" id="GO:0046872">
    <property type="term" value="F:metal ion binding"/>
    <property type="evidence" value="ECO:0007669"/>
    <property type="project" value="UniProtKB-KW"/>
</dbReference>
<feature type="transmembrane region" description="Helical" evidence="11">
    <location>
        <begin position="369"/>
        <end position="389"/>
    </location>
</feature>
<feature type="transmembrane region" description="Helical" evidence="11">
    <location>
        <begin position="395"/>
        <end position="420"/>
    </location>
</feature>
<dbReference type="InterPro" id="IPR018303">
    <property type="entry name" value="ATPase_P-typ_P_site"/>
</dbReference>
<sequence length="749" mass="80470">MERYFSVDNLDCAHCGAKIEEAINKLEGVESAVLNFPLKKFRISGDITDELIAKINQTANSIEAGVVITAIEEKQHSRRRRHEHEHHHHEECNYGHDHGHEHHHDECSCVHDHGHEHHHDECGCEHGHTHEHSEKSSLRNEIIPLITGVILFAAAVISSRLTDIKPLTVALYAGAYLTLGYNVLIATFKNLSRKNFFDENFLMTVATAGAFALGEYAEAVGVVLFFRIGELFEDYAVSKSRKAITDVASLKVEEADILIDGEFKKISSDEIEIGDILRIKPGERIAADGVVETGSSRIDTSAINGEPVPVNVNKGDKVLSGCINLSETFNLRVTAAASDSMISKIARAVEDASSSKPKIDRFITRFAKVYTPIVLTIALLTAITPSVITGEWSKWVYSALTFLVISCPCALVLSVPLAYFSGIGAASKLGILFKGGNAVEALGKVKVIAFDKTGTLTNGVFTVTEVSSCGGMSNEELLAVCGSCEQNSTHPVAESIVDYCIGKNISLYDTEKSSELAGKGVSTILRGKNVLCGNEKLMAENGINVPEAAVCGSVVYVAVDGVIQGRIIVSDTIKKSSAAAVSQLKAMGIRTAMLTGDKSENAEAVAKQLGIDSFSGDLLPDGKLEEIERIRGENGAVMFVGDGFNDGPVLAGADVGGAMQSGSDLALEAADAVFMNSEPEAVVRSKRIADKTLRISYENIIFALAVKAAVLLLGLLGHPNMWLAVFADSGTAMLLILNSVRILNTRKYR</sequence>
<dbReference type="PANTHER" id="PTHR48085">
    <property type="entry name" value="CADMIUM/ZINC-TRANSPORTING ATPASE HMA2-RELATED"/>
    <property type="match status" value="1"/>
</dbReference>
<organism evidence="13 14">
    <name type="scientific">Ruminococcus flavefaciens 007c</name>
    <dbReference type="NCBI Taxonomy" id="1341157"/>
    <lineage>
        <taxon>Bacteria</taxon>
        <taxon>Bacillati</taxon>
        <taxon>Bacillota</taxon>
        <taxon>Clostridia</taxon>
        <taxon>Eubacteriales</taxon>
        <taxon>Oscillospiraceae</taxon>
        <taxon>Ruminococcus</taxon>
    </lineage>
</organism>
<feature type="transmembrane region" description="Helical" evidence="11">
    <location>
        <begin position="722"/>
        <end position="743"/>
    </location>
</feature>
<comment type="caution">
    <text evidence="13">The sequence shown here is derived from an EMBL/GenBank/DDBJ whole genome shotgun (WGS) entry which is preliminary data.</text>
</comment>
<evidence type="ECO:0000256" key="7">
    <source>
        <dbReference type="ARBA" id="ARBA00022989"/>
    </source>
</evidence>
<feature type="transmembrane region" description="Helical" evidence="11">
    <location>
        <begin position="167"/>
        <end position="188"/>
    </location>
</feature>
<dbReference type="InterPro" id="IPR006121">
    <property type="entry name" value="HMA_dom"/>
</dbReference>
<dbReference type="OrthoDB" id="9760364at2"/>
<feature type="transmembrane region" description="Helical" evidence="11">
    <location>
        <begin position="142"/>
        <end position="161"/>
    </location>
</feature>
<dbReference type="SUPFAM" id="SSF81653">
    <property type="entry name" value="Calcium ATPase, transduction domain A"/>
    <property type="match status" value="1"/>
</dbReference>
<dbReference type="RefSeq" id="WP_037297664.1">
    <property type="nucleotide sequence ID" value="NZ_ATAX01000016.1"/>
</dbReference>
<dbReference type="Gene3D" id="3.40.1110.10">
    <property type="entry name" value="Calcium-transporting ATPase, cytoplasmic domain N"/>
    <property type="match status" value="1"/>
</dbReference>
<keyword evidence="5 11" id="KW-0547">Nucleotide-binding</keyword>
<keyword evidence="3" id="KW-0104">Cadmium</keyword>
<keyword evidence="11" id="KW-0479">Metal-binding</keyword>
<dbReference type="PROSITE" id="PS50846">
    <property type="entry name" value="HMA_2"/>
    <property type="match status" value="1"/>
</dbReference>
<dbReference type="PANTHER" id="PTHR48085:SF5">
    <property type="entry name" value="CADMIUM_ZINC-TRANSPORTING ATPASE HMA4-RELATED"/>
    <property type="match status" value="1"/>
</dbReference>
<evidence type="ECO:0000256" key="6">
    <source>
        <dbReference type="ARBA" id="ARBA00022840"/>
    </source>
</evidence>
<dbReference type="Gene3D" id="2.70.150.10">
    <property type="entry name" value="Calcium-transporting ATPase, cytoplasmic transduction domain A"/>
    <property type="match status" value="1"/>
</dbReference>
<dbReference type="InterPro" id="IPR036412">
    <property type="entry name" value="HAD-like_sf"/>
</dbReference>
<comment type="catalytic activity">
    <reaction evidence="10">
        <text>Cd(2+)(in) + ATP + H2O = Cd(2+)(out) + ADP + phosphate + H(+)</text>
        <dbReference type="Rhea" id="RHEA:12132"/>
        <dbReference type="ChEBI" id="CHEBI:15377"/>
        <dbReference type="ChEBI" id="CHEBI:15378"/>
        <dbReference type="ChEBI" id="CHEBI:30616"/>
        <dbReference type="ChEBI" id="CHEBI:43474"/>
        <dbReference type="ChEBI" id="CHEBI:48775"/>
        <dbReference type="ChEBI" id="CHEBI:456216"/>
        <dbReference type="EC" id="7.2.2.21"/>
    </reaction>
</comment>
<dbReference type="CDD" id="cd00371">
    <property type="entry name" value="HMA"/>
    <property type="match status" value="1"/>
</dbReference>
<evidence type="ECO:0000259" key="12">
    <source>
        <dbReference type="PROSITE" id="PS50846"/>
    </source>
</evidence>
<dbReference type="InterPro" id="IPR051014">
    <property type="entry name" value="Cation_Transport_ATPase_IB"/>
</dbReference>
<dbReference type="Gene3D" id="3.30.70.100">
    <property type="match status" value="1"/>
</dbReference>
<evidence type="ECO:0000256" key="5">
    <source>
        <dbReference type="ARBA" id="ARBA00022741"/>
    </source>
</evidence>
<protein>
    <recommendedName>
        <fullName evidence="9">Cd(2+)-exporting ATPase</fullName>
        <ecNumber evidence="9">7.2.2.21</ecNumber>
    </recommendedName>
</protein>
<dbReference type="GO" id="GO:0005886">
    <property type="term" value="C:plasma membrane"/>
    <property type="evidence" value="ECO:0007669"/>
    <property type="project" value="UniProtKB-SubCell"/>
</dbReference>
<evidence type="ECO:0000256" key="11">
    <source>
        <dbReference type="RuleBase" id="RU362081"/>
    </source>
</evidence>
<keyword evidence="4 11" id="KW-0812">Transmembrane</keyword>
<dbReference type="InterPro" id="IPR059000">
    <property type="entry name" value="ATPase_P-type_domA"/>
</dbReference>
<dbReference type="NCBIfam" id="TIGR01494">
    <property type="entry name" value="ATPase_P-type"/>
    <property type="match status" value="1"/>
</dbReference>
<evidence type="ECO:0000313" key="13">
    <source>
        <dbReference type="EMBL" id="EWM54279.1"/>
    </source>
</evidence>
<dbReference type="Proteomes" id="UP000019365">
    <property type="component" value="Unassembled WGS sequence"/>
</dbReference>
<evidence type="ECO:0000313" key="14">
    <source>
        <dbReference type="Proteomes" id="UP000019365"/>
    </source>
</evidence>
<dbReference type="PRINTS" id="PR00119">
    <property type="entry name" value="CATATPASE"/>
</dbReference>
<dbReference type="GO" id="GO:0005524">
    <property type="term" value="F:ATP binding"/>
    <property type="evidence" value="ECO:0007669"/>
    <property type="project" value="UniProtKB-UniRule"/>
</dbReference>
<dbReference type="NCBIfam" id="TIGR01512">
    <property type="entry name" value="ATPase-IB2_Cd"/>
    <property type="match status" value="1"/>
</dbReference>
<dbReference type="GO" id="GO:0008551">
    <property type="term" value="F:P-type cadmium transporter activity"/>
    <property type="evidence" value="ECO:0007669"/>
    <property type="project" value="UniProtKB-EC"/>
</dbReference>
<feature type="transmembrane region" description="Helical" evidence="11">
    <location>
        <begin position="695"/>
        <end position="716"/>
    </location>
</feature>
<evidence type="ECO:0000256" key="1">
    <source>
        <dbReference type="ARBA" id="ARBA00004141"/>
    </source>
</evidence>
<dbReference type="PROSITE" id="PS00154">
    <property type="entry name" value="ATPASE_E1_E2"/>
    <property type="match status" value="1"/>
</dbReference>
<dbReference type="Pfam" id="PF00122">
    <property type="entry name" value="E1-E2_ATPase"/>
    <property type="match status" value="1"/>
</dbReference>
<evidence type="ECO:0000256" key="3">
    <source>
        <dbReference type="ARBA" id="ARBA00022539"/>
    </source>
</evidence>
<dbReference type="InterPro" id="IPR001757">
    <property type="entry name" value="P_typ_ATPase"/>
</dbReference>
<keyword evidence="8 11" id="KW-0472">Membrane</keyword>
<keyword evidence="6 11" id="KW-0067">ATP-binding</keyword>
<dbReference type="Pfam" id="PF00403">
    <property type="entry name" value="HMA"/>
    <property type="match status" value="1"/>
</dbReference>
<dbReference type="PROSITE" id="PS01229">
    <property type="entry name" value="COF_2"/>
    <property type="match status" value="1"/>
</dbReference>
<dbReference type="GO" id="GO:0016887">
    <property type="term" value="F:ATP hydrolysis activity"/>
    <property type="evidence" value="ECO:0007669"/>
    <property type="project" value="InterPro"/>
</dbReference>
<dbReference type="InterPro" id="IPR008250">
    <property type="entry name" value="ATPase_P-typ_transduc_dom_A_sf"/>
</dbReference>
<dbReference type="NCBIfam" id="TIGR01525">
    <property type="entry name" value="ATPase-IB_hvy"/>
    <property type="match status" value="1"/>
</dbReference>
<name>W7USB2_RUMFL</name>
<gene>
    <name evidence="13" type="ORF">RF007C_11760</name>
</gene>
<dbReference type="SUPFAM" id="SSF56784">
    <property type="entry name" value="HAD-like"/>
    <property type="match status" value="1"/>
</dbReference>
<keyword evidence="14" id="KW-1185">Reference proteome</keyword>
<dbReference type="InterPro" id="IPR036163">
    <property type="entry name" value="HMA_dom_sf"/>
</dbReference>
<dbReference type="EMBL" id="ATAX01000016">
    <property type="protein sequence ID" value="EWM54279.1"/>
    <property type="molecule type" value="Genomic_DNA"/>
</dbReference>
<evidence type="ECO:0000256" key="4">
    <source>
        <dbReference type="ARBA" id="ARBA00022692"/>
    </source>
</evidence>
<dbReference type="AlphaFoldDB" id="W7USB2"/>
<dbReference type="EC" id="7.2.2.21" evidence="9"/>
<feature type="domain" description="HMA" evidence="12">
    <location>
        <begin position="1"/>
        <end position="63"/>
    </location>
</feature>
<dbReference type="InterPro" id="IPR023299">
    <property type="entry name" value="ATPase_P-typ_cyto_dom_N"/>
</dbReference>
<dbReference type="PATRIC" id="fig|1341157.4.peg.942"/>
<evidence type="ECO:0000256" key="10">
    <source>
        <dbReference type="ARBA" id="ARBA00049338"/>
    </source>
</evidence>
<dbReference type="SUPFAM" id="SSF55008">
    <property type="entry name" value="HMA, heavy metal-associated domain"/>
    <property type="match status" value="1"/>
</dbReference>
<proteinExistence type="inferred from homology"/>
<comment type="similarity">
    <text evidence="2 11">Belongs to the cation transport ATPase (P-type) (TC 3.A.3) family. Type IB subfamily.</text>
</comment>
<reference evidence="13 14" key="1">
    <citation type="journal article" date="2014" name="PLoS ONE">
        <title>Rumen cellulosomics: divergent fiber-degrading strategies revealed by comparative genome-wide analysis of six ruminococcal strains.</title>
        <authorList>
            <person name="Dassa B."/>
            <person name="Borovok I."/>
            <person name="Ruimy-Israeli V."/>
            <person name="Lamed R."/>
            <person name="Flint H.J."/>
            <person name="Duncan S.H."/>
            <person name="Henrissat B."/>
            <person name="Coutinho P."/>
            <person name="Morrison M."/>
            <person name="Mosoni P."/>
            <person name="Yeoman C.J."/>
            <person name="White B.A."/>
            <person name="Bayer E.A."/>
        </authorList>
    </citation>
    <scope>NUCLEOTIDE SEQUENCE [LARGE SCALE GENOMIC DNA]</scope>
    <source>
        <strain evidence="13 14">007c</strain>
    </source>
</reference>
<comment type="subcellular location">
    <subcellularLocation>
        <location evidence="11">Cell membrane</location>
    </subcellularLocation>
    <subcellularLocation>
        <location evidence="1">Membrane</location>
        <topology evidence="1">Multi-pass membrane protein</topology>
    </subcellularLocation>
</comment>
<dbReference type="InterPro" id="IPR023298">
    <property type="entry name" value="ATPase_P-typ_TM_dom_sf"/>
</dbReference>
<evidence type="ECO:0000256" key="8">
    <source>
        <dbReference type="ARBA" id="ARBA00023136"/>
    </source>
</evidence>
<dbReference type="eggNOG" id="COG2217">
    <property type="taxonomic scope" value="Bacteria"/>
</dbReference>
<dbReference type="InterPro" id="IPR023214">
    <property type="entry name" value="HAD_sf"/>
</dbReference>
<dbReference type="InterPro" id="IPR027256">
    <property type="entry name" value="P-typ_ATPase_IB"/>
</dbReference>
<accession>W7USB2</accession>
<dbReference type="Pfam" id="PF00702">
    <property type="entry name" value="Hydrolase"/>
    <property type="match status" value="1"/>
</dbReference>
<keyword evidence="7 11" id="KW-1133">Transmembrane helix</keyword>
<keyword evidence="11" id="KW-1003">Cell membrane</keyword>
<evidence type="ECO:0000256" key="9">
    <source>
        <dbReference type="ARBA" id="ARBA00039103"/>
    </source>
</evidence>
<dbReference type="SUPFAM" id="SSF81665">
    <property type="entry name" value="Calcium ATPase, transmembrane domain M"/>
    <property type="match status" value="1"/>
</dbReference>
<evidence type="ECO:0000256" key="2">
    <source>
        <dbReference type="ARBA" id="ARBA00006024"/>
    </source>
</evidence>